<evidence type="ECO:0000256" key="6">
    <source>
        <dbReference type="ARBA" id="ARBA00022842"/>
    </source>
</evidence>
<keyword evidence="10" id="KW-1185">Reference proteome</keyword>
<dbReference type="GO" id="GO:0004518">
    <property type="term" value="F:nuclease activity"/>
    <property type="evidence" value="ECO:0007669"/>
    <property type="project" value="UniProtKB-KW"/>
</dbReference>
<keyword evidence="3" id="KW-0540">Nuclease</keyword>
<evidence type="ECO:0000256" key="2">
    <source>
        <dbReference type="ARBA" id="ARBA00022649"/>
    </source>
</evidence>
<organism evidence="9 10">
    <name type="scientific">Brevifollis gellanilyticus</name>
    <dbReference type="NCBI Taxonomy" id="748831"/>
    <lineage>
        <taxon>Bacteria</taxon>
        <taxon>Pseudomonadati</taxon>
        <taxon>Verrucomicrobiota</taxon>
        <taxon>Verrucomicrobiia</taxon>
        <taxon>Verrucomicrobiales</taxon>
        <taxon>Verrucomicrobiaceae</taxon>
    </lineage>
</organism>
<keyword evidence="4" id="KW-0479">Metal-binding</keyword>
<dbReference type="OrthoDB" id="197963at2"/>
<dbReference type="PANTHER" id="PTHR33653">
    <property type="entry name" value="RIBONUCLEASE VAPC2"/>
    <property type="match status" value="1"/>
</dbReference>
<gene>
    <name evidence="9" type="primary">ntrR1</name>
    <name evidence="9" type="ORF">BGE01nite_00180</name>
</gene>
<dbReference type="GO" id="GO:0016787">
    <property type="term" value="F:hydrolase activity"/>
    <property type="evidence" value="ECO:0007669"/>
    <property type="project" value="UniProtKB-KW"/>
</dbReference>
<dbReference type="EMBL" id="BKAG01000001">
    <property type="protein sequence ID" value="GEP40727.1"/>
    <property type="molecule type" value="Genomic_DNA"/>
</dbReference>
<dbReference type="InterPro" id="IPR002716">
    <property type="entry name" value="PIN_dom"/>
</dbReference>
<evidence type="ECO:0000313" key="10">
    <source>
        <dbReference type="Proteomes" id="UP000321577"/>
    </source>
</evidence>
<sequence length="135" mass="14371">MSAVPAYLLDSSACIPILRNKAGLSKLPHPSKSGIPVIVAAELWTGVKKNMATHPHQADKLQAFLDLFVIPPFDMGAALHYAEIRAELESTGKTIGPLDMLIAAQARSLGATLVTGNAAEFKRVKGLKVLAWQAT</sequence>
<dbReference type="InterPro" id="IPR029060">
    <property type="entry name" value="PIN-like_dom_sf"/>
</dbReference>
<feature type="domain" description="PIN" evidence="8">
    <location>
        <begin position="7"/>
        <end position="126"/>
    </location>
</feature>
<evidence type="ECO:0000256" key="4">
    <source>
        <dbReference type="ARBA" id="ARBA00022723"/>
    </source>
</evidence>
<dbReference type="RefSeq" id="WP_146848221.1">
    <property type="nucleotide sequence ID" value="NZ_BKAG01000001.1"/>
</dbReference>
<name>A0A512M1V4_9BACT</name>
<evidence type="ECO:0000256" key="3">
    <source>
        <dbReference type="ARBA" id="ARBA00022722"/>
    </source>
</evidence>
<evidence type="ECO:0000256" key="7">
    <source>
        <dbReference type="ARBA" id="ARBA00038093"/>
    </source>
</evidence>
<comment type="similarity">
    <text evidence="7">Belongs to the PINc/VapC protein family.</text>
</comment>
<dbReference type="Proteomes" id="UP000321577">
    <property type="component" value="Unassembled WGS sequence"/>
</dbReference>
<dbReference type="InterPro" id="IPR050556">
    <property type="entry name" value="Type_II_TA_system_RNase"/>
</dbReference>
<dbReference type="AlphaFoldDB" id="A0A512M1V4"/>
<dbReference type="Pfam" id="PF01850">
    <property type="entry name" value="PIN"/>
    <property type="match status" value="1"/>
</dbReference>
<evidence type="ECO:0000256" key="5">
    <source>
        <dbReference type="ARBA" id="ARBA00022801"/>
    </source>
</evidence>
<accession>A0A512M1V4</accession>
<comment type="caution">
    <text evidence="9">The sequence shown here is derived from an EMBL/GenBank/DDBJ whole genome shotgun (WGS) entry which is preliminary data.</text>
</comment>
<proteinExistence type="inferred from homology"/>
<dbReference type="GO" id="GO:0046872">
    <property type="term" value="F:metal ion binding"/>
    <property type="evidence" value="ECO:0007669"/>
    <property type="project" value="UniProtKB-KW"/>
</dbReference>
<dbReference type="CDD" id="cd09881">
    <property type="entry name" value="PIN_VapC4-5_FitB-like"/>
    <property type="match status" value="1"/>
</dbReference>
<comment type="cofactor">
    <cofactor evidence="1">
        <name>Mg(2+)</name>
        <dbReference type="ChEBI" id="CHEBI:18420"/>
    </cofactor>
</comment>
<evidence type="ECO:0000313" key="9">
    <source>
        <dbReference type="EMBL" id="GEP40727.1"/>
    </source>
</evidence>
<protein>
    <submittedName>
        <fullName evidence="9">Ribonuclease VapC</fullName>
    </submittedName>
</protein>
<evidence type="ECO:0000259" key="8">
    <source>
        <dbReference type="Pfam" id="PF01850"/>
    </source>
</evidence>
<dbReference type="PANTHER" id="PTHR33653:SF1">
    <property type="entry name" value="RIBONUCLEASE VAPC2"/>
    <property type="match status" value="1"/>
</dbReference>
<keyword evidence="2" id="KW-1277">Toxin-antitoxin system</keyword>
<keyword evidence="5" id="KW-0378">Hydrolase</keyword>
<dbReference type="SUPFAM" id="SSF88723">
    <property type="entry name" value="PIN domain-like"/>
    <property type="match status" value="1"/>
</dbReference>
<evidence type="ECO:0000256" key="1">
    <source>
        <dbReference type="ARBA" id="ARBA00001946"/>
    </source>
</evidence>
<dbReference type="Gene3D" id="3.40.50.1010">
    <property type="entry name" value="5'-nuclease"/>
    <property type="match status" value="1"/>
</dbReference>
<reference evidence="9 10" key="1">
    <citation type="submission" date="2019-07" db="EMBL/GenBank/DDBJ databases">
        <title>Whole genome shotgun sequence of Brevifollis gellanilyticus NBRC 108608.</title>
        <authorList>
            <person name="Hosoyama A."/>
            <person name="Uohara A."/>
            <person name="Ohji S."/>
            <person name="Ichikawa N."/>
        </authorList>
    </citation>
    <scope>NUCLEOTIDE SEQUENCE [LARGE SCALE GENOMIC DNA]</scope>
    <source>
        <strain evidence="9 10">NBRC 108608</strain>
    </source>
</reference>
<keyword evidence="6" id="KW-0460">Magnesium</keyword>